<keyword evidence="8" id="KW-1185">Reference proteome</keyword>
<dbReference type="InterPro" id="IPR015421">
    <property type="entry name" value="PyrdxlP-dep_Trfase_major"/>
</dbReference>
<accession>A0A1Q6DSL8</accession>
<dbReference type="Gene3D" id="3.40.640.10">
    <property type="entry name" value="Type I PLP-dependent aspartate aminotransferase-like (Major domain)"/>
    <property type="match status" value="1"/>
</dbReference>
<evidence type="ECO:0000256" key="6">
    <source>
        <dbReference type="SAM" id="MobiDB-lite"/>
    </source>
</evidence>
<keyword evidence="4" id="KW-0808">Transferase</keyword>
<evidence type="ECO:0000256" key="3">
    <source>
        <dbReference type="ARBA" id="ARBA00011881"/>
    </source>
</evidence>
<dbReference type="GO" id="GO:0019346">
    <property type="term" value="P:transsulfuration"/>
    <property type="evidence" value="ECO:0007669"/>
    <property type="project" value="InterPro"/>
</dbReference>
<dbReference type="PANTHER" id="PTHR43797:SF2">
    <property type="entry name" value="HOMOCYSTEINE_CYSTEINE SYNTHASE"/>
    <property type="match status" value="1"/>
</dbReference>
<dbReference type="PIRSF" id="PIRSF001434">
    <property type="entry name" value="CGS"/>
    <property type="match status" value="1"/>
</dbReference>
<dbReference type="STRING" id="1903181.BTN85_1972"/>
<feature type="region of interest" description="Disordered" evidence="6">
    <location>
        <begin position="1"/>
        <end position="21"/>
    </location>
</feature>
<dbReference type="InterPro" id="IPR054542">
    <property type="entry name" value="Cys_met_metab_PP"/>
</dbReference>
<proteinExistence type="inferred from homology"/>
<dbReference type="Gene3D" id="3.90.1150.10">
    <property type="entry name" value="Aspartate Aminotransferase, domain 1"/>
    <property type="match status" value="1"/>
</dbReference>
<dbReference type="GO" id="GO:0071269">
    <property type="term" value="P:L-homocysteine biosynthetic process"/>
    <property type="evidence" value="ECO:0007669"/>
    <property type="project" value="TreeGrafter"/>
</dbReference>
<dbReference type="GO" id="GO:0006535">
    <property type="term" value="P:cysteine biosynthetic process from serine"/>
    <property type="evidence" value="ECO:0007669"/>
    <property type="project" value="TreeGrafter"/>
</dbReference>
<dbReference type="FunFam" id="3.40.640.10:FF:000035">
    <property type="entry name" value="O-succinylhomoserine sulfhydrylase"/>
    <property type="match status" value="1"/>
</dbReference>
<dbReference type="InterPro" id="IPR000277">
    <property type="entry name" value="Cys/Met-Metab_PyrdxlP-dep_enz"/>
</dbReference>
<evidence type="ECO:0000313" key="7">
    <source>
        <dbReference type="EMBL" id="OKY77322.1"/>
    </source>
</evidence>
<dbReference type="GO" id="GO:0003961">
    <property type="term" value="F:O-acetylhomoserine aminocarboxypropyltransferase activity"/>
    <property type="evidence" value="ECO:0007669"/>
    <property type="project" value="TreeGrafter"/>
</dbReference>
<name>A0A1Q6DSL8_METT1</name>
<dbReference type="Pfam" id="PF01053">
    <property type="entry name" value="Cys_Met_Meta_PP"/>
    <property type="match status" value="1"/>
</dbReference>
<evidence type="ECO:0000256" key="4">
    <source>
        <dbReference type="ARBA" id="ARBA00022679"/>
    </source>
</evidence>
<organism evidence="7 8">
    <name type="scientific">Methanohalarchaeum thermophilum</name>
    <dbReference type="NCBI Taxonomy" id="1903181"/>
    <lineage>
        <taxon>Archaea</taxon>
        <taxon>Methanobacteriati</taxon>
        <taxon>Methanobacteriota</taxon>
        <taxon>Methanonatronarchaeia</taxon>
        <taxon>Methanonatronarchaeales</taxon>
        <taxon>Methanonatronarchaeaceae</taxon>
        <taxon>Candidatus Methanohalarchaeum</taxon>
    </lineage>
</organism>
<dbReference type="GO" id="GO:0005737">
    <property type="term" value="C:cytoplasm"/>
    <property type="evidence" value="ECO:0007669"/>
    <property type="project" value="TreeGrafter"/>
</dbReference>
<reference evidence="7" key="1">
    <citation type="submission" date="2016-12" db="EMBL/GenBank/DDBJ databases">
        <title>Discovery of methanogenic haloarchaea.</title>
        <authorList>
            <person name="Sorokin D.Y."/>
            <person name="Makarova K.S."/>
            <person name="Abbas B."/>
            <person name="Ferrer M."/>
            <person name="Golyshin P.N."/>
        </authorList>
    </citation>
    <scope>NUCLEOTIDE SEQUENCE [LARGE SCALE GENOMIC DNA]</scope>
    <source>
        <strain evidence="7">HMET1</strain>
    </source>
</reference>
<comment type="similarity">
    <text evidence="2">Belongs to the trans-sulfuration enzymes family.</text>
</comment>
<dbReference type="InterPro" id="IPR015422">
    <property type="entry name" value="PyrdxlP-dep_Trfase_small"/>
</dbReference>
<comment type="caution">
    <text evidence="7">The sequence shown here is derived from an EMBL/GenBank/DDBJ whole genome shotgun (WGS) entry which is preliminary data.</text>
</comment>
<evidence type="ECO:0000256" key="2">
    <source>
        <dbReference type="ARBA" id="ARBA00009077"/>
    </source>
</evidence>
<dbReference type="Proteomes" id="UP000185744">
    <property type="component" value="Unassembled WGS sequence"/>
</dbReference>
<dbReference type="AlphaFoldDB" id="A0A1Q6DSL8"/>
<evidence type="ECO:0000256" key="5">
    <source>
        <dbReference type="ARBA" id="ARBA00022898"/>
    </source>
</evidence>
<dbReference type="GO" id="GO:0030170">
    <property type="term" value="F:pyridoxal phosphate binding"/>
    <property type="evidence" value="ECO:0007669"/>
    <property type="project" value="InterPro"/>
</dbReference>
<dbReference type="PANTHER" id="PTHR43797">
    <property type="entry name" value="HOMOCYSTEINE/CYSTEINE SYNTHASE"/>
    <property type="match status" value="1"/>
</dbReference>
<dbReference type="EMBL" id="MSDW01000002">
    <property type="protein sequence ID" value="OKY77322.1"/>
    <property type="molecule type" value="Genomic_DNA"/>
</dbReference>
<comment type="cofactor">
    <cofactor evidence="1">
        <name>pyridoxal 5'-phosphate</name>
        <dbReference type="ChEBI" id="CHEBI:597326"/>
    </cofactor>
</comment>
<evidence type="ECO:0000256" key="1">
    <source>
        <dbReference type="ARBA" id="ARBA00001933"/>
    </source>
</evidence>
<dbReference type="InterPro" id="IPR015424">
    <property type="entry name" value="PyrdxlP-dep_Trfase"/>
</dbReference>
<gene>
    <name evidence="7" type="ORF">BTN85_1972</name>
</gene>
<dbReference type="CDD" id="cd00614">
    <property type="entry name" value="CGS_like"/>
    <property type="match status" value="1"/>
</dbReference>
<sequence>MTDENKFDTKSVHSGEKTDKETGATAVPIYSTVAYEFEDTEQAANLFSLKSPEFPGQIYSRLTNPTYEAFEEKVADLEDGVAAAATSSGQAANFLSLITITNSGENIVASKELYGGTITLFDLTFSNKFGIDVKFVEPEPSAFEEAIDQDTKAVFGETIGNPKLEVLDIEKTAKVAHENNIPLFIDNTFGTPYHCNPIEWGADIVTHSSTKWISGHGTVVGGVVIDSGKFNWSQGDFSSITEEDPGYNGLNFWEEFEELAYIYKLKNRFLKDLGATMSPHNAYELIQSLQSLGPRMEKHSKNAKKVAEFLQDHPKVNWVNYPGLKTQDTHELAKKYLQNGYGGVVGFGIKGGEETGKKFVKNLDLFKHLANVGDAKSLAIHPWTTTHSQLTPKQKREGGVTEDFIRLSIGIEDIEDIINDLDQALKEA</sequence>
<dbReference type="FunFam" id="3.90.1150.10:FF:000033">
    <property type="entry name" value="Cystathionine gamma-synthase"/>
    <property type="match status" value="1"/>
</dbReference>
<dbReference type="InterPro" id="IPR006235">
    <property type="entry name" value="OAc-hSer/O-AcSer_sulfhydrylase"/>
</dbReference>
<keyword evidence="5" id="KW-0663">Pyridoxal phosphate</keyword>
<protein>
    <submittedName>
        <fullName evidence="7">O-acetylhomoserine sulfhydrylase MET17</fullName>
    </submittedName>
</protein>
<evidence type="ECO:0000313" key="8">
    <source>
        <dbReference type="Proteomes" id="UP000185744"/>
    </source>
</evidence>
<dbReference type="GO" id="GO:0004124">
    <property type="term" value="F:cysteine synthase activity"/>
    <property type="evidence" value="ECO:0007669"/>
    <property type="project" value="TreeGrafter"/>
</dbReference>
<dbReference type="NCBIfam" id="TIGR01326">
    <property type="entry name" value="OAH_OAS_sulfhy"/>
    <property type="match status" value="1"/>
</dbReference>
<comment type="subunit">
    <text evidence="3">Homotetramer.</text>
</comment>
<dbReference type="SUPFAM" id="SSF53383">
    <property type="entry name" value="PLP-dependent transferases"/>
    <property type="match status" value="1"/>
</dbReference>
<dbReference type="PROSITE" id="PS00868">
    <property type="entry name" value="CYS_MET_METAB_PP"/>
    <property type="match status" value="1"/>
</dbReference>
<dbReference type="InParanoid" id="A0A1Q6DSL8"/>